<proteinExistence type="predicted"/>
<dbReference type="Proteomes" id="UP000241394">
    <property type="component" value="Chromosome LG16"/>
</dbReference>
<dbReference type="FunCoup" id="A0A2R6QI59">
    <property type="interactions" value="802"/>
</dbReference>
<accession>A0A2R6QI59</accession>
<comment type="caution">
    <text evidence="2">The sequence shown here is derived from an EMBL/GenBank/DDBJ whole genome shotgun (WGS) entry which is preliminary data.</text>
</comment>
<dbReference type="EMBL" id="NKQK01000016">
    <property type="protein sequence ID" value="PSS08307.1"/>
    <property type="molecule type" value="Genomic_DNA"/>
</dbReference>
<dbReference type="InterPro" id="IPR014729">
    <property type="entry name" value="Rossmann-like_a/b/a_fold"/>
</dbReference>
<dbReference type="Pfam" id="PF00582">
    <property type="entry name" value="Usp"/>
    <property type="match status" value="1"/>
</dbReference>
<dbReference type="InParanoid" id="A0A2R6QI59"/>
<dbReference type="PANTHER" id="PTHR47848">
    <property type="entry name" value="ADENINE NUCLEOTIDE ALPHA HYDROLASES-LIKE SUPERFAMILY PROTEIN"/>
    <property type="match status" value="1"/>
</dbReference>
<dbReference type="AlphaFoldDB" id="A0A2R6QI59"/>
<dbReference type="STRING" id="1590841.A0A2R6QI59"/>
<dbReference type="Gene3D" id="3.40.50.620">
    <property type="entry name" value="HUPs"/>
    <property type="match status" value="1"/>
</dbReference>
<protein>
    <submittedName>
        <fullName evidence="2">Universal stress protein</fullName>
    </submittedName>
</protein>
<reference evidence="3" key="2">
    <citation type="journal article" date="2018" name="BMC Genomics">
        <title>A manually annotated Actinidia chinensis var. chinensis (kiwifruit) genome highlights the challenges associated with draft genomes and gene prediction in plants.</title>
        <authorList>
            <person name="Pilkington S.M."/>
            <person name="Crowhurst R."/>
            <person name="Hilario E."/>
            <person name="Nardozza S."/>
            <person name="Fraser L."/>
            <person name="Peng Y."/>
            <person name="Gunaseelan K."/>
            <person name="Simpson R."/>
            <person name="Tahir J."/>
            <person name="Deroles S.C."/>
            <person name="Templeton K."/>
            <person name="Luo Z."/>
            <person name="Davy M."/>
            <person name="Cheng C."/>
            <person name="McNeilage M."/>
            <person name="Scaglione D."/>
            <person name="Liu Y."/>
            <person name="Zhang Q."/>
            <person name="Datson P."/>
            <person name="De Silva N."/>
            <person name="Gardiner S.E."/>
            <person name="Bassett H."/>
            <person name="Chagne D."/>
            <person name="McCallum J."/>
            <person name="Dzierzon H."/>
            <person name="Deng C."/>
            <person name="Wang Y.Y."/>
            <person name="Barron L."/>
            <person name="Manako K."/>
            <person name="Bowen J."/>
            <person name="Foster T.M."/>
            <person name="Erridge Z.A."/>
            <person name="Tiffin H."/>
            <person name="Waite C.N."/>
            <person name="Davies K.M."/>
            <person name="Grierson E.P."/>
            <person name="Laing W.A."/>
            <person name="Kirk R."/>
            <person name="Chen X."/>
            <person name="Wood M."/>
            <person name="Montefiori M."/>
            <person name="Brummell D.A."/>
            <person name="Schwinn K.E."/>
            <person name="Catanach A."/>
            <person name="Fullerton C."/>
            <person name="Li D."/>
            <person name="Meiyalaghan S."/>
            <person name="Nieuwenhuizen N."/>
            <person name="Read N."/>
            <person name="Prakash R."/>
            <person name="Hunter D."/>
            <person name="Zhang H."/>
            <person name="McKenzie M."/>
            <person name="Knabel M."/>
            <person name="Harris A."/>
            <person name="Allan A.C."/>
            <person name="Gleave A."/>
            <person name="Chen A."/>
            <person name="Janssen B.J."/>
            <person name="Plunkett B."/>
            <person name="Ampomah-Dwamena C."/>
            <person name="Voogd C."/>
            <person name="Leif D."/>
            <person name="Lafferty D."/>
            <person name="Souleyre E.J.F."/>
            <person name="Varkonyi-Gasic E."/>
            <person name="Gambi F."/>
            <person name="Hanley J."/>
            <person name="Yao J.L."/>
            <person name="Cheung J."/>
            <person name="David K.M."/>
            <person name="Warren B."/>
            <person name="Marsh K."/>
            <person name="Snowden K.C."/>
            <person name="Lin-Wang K."/>
            <person name="Brian L."/>
            <person name="Martinez-Sanchez M."/>
            <person name="Wang M."/>
            <person name="Ileperuma N."/>
            <person name="Macnee N."/>
            <person name="Campin R."/>
            <person name="McAtee P."/>
            <person name="Drummond R.S.M."/>
            <person name="Espley R.V."/>
            <person name="Ireland H.S."/>
            <person name="Wu R."/>
            <person name="Atkinson R.G."/>
            <person name="Karunairetnam S."/>
            <person name="Bulley S."/>
            <person name="Chunkath S."/>
            <person name="Hanley Z."/>
            <person name="Storey R."/>
            <person name="Thrimawithana A.H."/>
            <person name="Thomson S."/>
            <person name="David C."/>
            <person name="Testolin R."/>
            <person name="Huang H."/>
            <person name="Hellens R.P."/>
            <person name="Schaffer R.J."/>
        </authorList>
    </citation>
    <scope>NUCLEOTIDE SEQUENCE [LARGE SCALE GENOMIC DNA]</scope>
    <source>
        <strain evidence="3">cv. Red5</strain>
    </source>
</reference>
<gene>
    <name evidence="2" type="ORF">CEY00_Acc18643</name>
</gene>
<dbReference type="OrthoDB" id="1901889at2759"/>
<dbReference type="InterPro" id="IPR006016">
    <property type="entry name" value="UspA"/>
</dbReference>
<feature type="domain" description="UspA" evidence="1">
    <location>
        <begin position="4"/>
        <end position="135"/>
    </location>
</feature>
<evidence type="ECO:0000313" key="2">
    <source>
        <dbReference type="EMBL" id="PSS08307.1"/>
    </source>
</evidence>
<dbReference type="OMA" id="KIKYRIC"/>
<dbReference type="PANTHER" id="PTHR47848:SF1">
    <property type="entry name" value="ADENINE NUCLEOTIDE ALPHA HYDROLASES-LIKE SUPERFAMILY PROTEIN"/>
    <property type="match status" value="1"/>
</dbReference>
<dbReference type="SUPFAM" id="SSF52402">
    <property type="entry name" value="Adenine nucleotide alpha hydrolases-like"/>
    <property type="match status" value="1"/>
</dbReference>
<evidence type="ECO:0000259" key="1">
    <source>
        <dbReference type="Pfam" id="PF00582"/>
    </source>
</evidence>
<evidence type="ECO:0000313" key="3">
    <source>
        <dbReference type="Proteomes" id="UP000241394"/>
    </source>
</evidence>
<sequence>MDVRKIVVVVEDADAARTALRWALHNLLRHGDLITLLHVFPSLRSRNKNKIRLHRVKGFQLALSFKEICNNFPNSKIEIVVREGDQEGGTIARLVREIGASTLVVGLHDQSFLYKLAMAHNNIASNFNCKVLAIKPPTTPLATRNTNIRLTMDSSTNMDFSHVEISDGLR</sequence>
<organism evidence="2 3">
    <name type="scientific">Actinidia chinensis var. chinensis</name>
    <name type="common">Chinese soft-hair kiwi</name>
    <dbReference type="NCBI Taxonomy" id="1590841"/>
    <lineage>
        <taxon>Eukaryota</taxon>
        <taxon>Viridiplantae</taxon>
        <taxon>Streptophyta</taxon>
        <taxon>Embryophyta</taxon>
        <taxon>Tracheophyta</taxon>
        <taxon>Spermatophyta</taxon>
        <taxon>Magnoliopsida</taxon>
        <taxon>eudicotyledons</taxon>
        <taxon>Gunneridae</taxon>
        <taxon>Pentapetalae</taxon>
        <taxon>asterids</taxon>
        <taxon>Ericales</taxon>
        <taxon>Actinidiaceae</taxon>
        <taxon>Actinidia</taxon>
    </lineage>
</organism>
<keyword evidence="3" id="KW-1185">Reference proteome</keyword>
<dbReference type="Gramene" id="PSS08307">
    <property type="protein sequence ID" value="PSS08307"/>
    <property type="gene ID" value="CEY00_Acc18643"/>
</dbReference>
<reference evidence="2 3" key="1">
    <citation type="submission" date="2017-07" db="EMBL/GenBank/DDBJ databases">
        <title>An improved, manually edited Actinidia chinensis var. chinensis (kiwifruit) genome highlights the challenges associated with draft genomes and gene prediction in plants.</title>
        <authorList>
            <person name="Pilkington S."/>
            <person name="Crowhurst R."/>
            <person name="Hilario E."/>
            <person name="Nardozza S."/>
            <person name="Fraser L."/>
            <person name="Peng Y."/>
            <person name="Gunaseelan K."/>
            <person name="Simpson R."/>
            <person name="Tahir J."/>
            <person name="Deroles S."/>
            <person name="Templeton K."/>
            <person name="Luo Z."/>
            <person name="Davy M."/>
            <person name="Cheng C."/>
            <person name="Mcneilage M."/>
            <person name="Scaglione D."/>
            <person name="Liu Y."/>
            <person name="Zhang Q."/>
            <person name="Datson P."/>
            <person name="De Silva N."/>
            <person name="Gardiner S."/>
            <person name="Bassett H."/>
            <person name="Chagne D."/>
            <person name="Mccallum J."/>
            <person name="Dzierzon H."/>
            <person name="Deng C."/>
            <person name="Wang Y.-Y."/>
            <person name="Barron N."/>
            <person name="Manako K."/>
            <person name="Bowen J."/>
            <person name="Foster T."/>
            <person name="Erridge Z."/>
            <person name="Tiffin H."/>
            <person name="Waite C."/>
            <person name="Davies K."/>
            <person name="Grierson E."/>
            <person name="Laing W."/>
            <person name="Kirk R."/>
            <person name="Chen X."/>
            <person name="Wood M."/>
            <person name="Montefiori M."/>
            <person name="Brummell D."/>
            <person name="Schwinn K."/>
            <person name="Catanach A."/>
            <person name="Fullerton C."/>
            <person name="Li D."/>
            <person name="Meiyalaghan S."/>
            <person name="Nieuwenhuizen N."/>
            <person name="Read N."/>
            <person name="Prakash R."/>
            <person name="Hunter D."/>
            <person name="Zhang H."/>
            <person name="Mckenzie M."/>
            <person name="Knabel M."/>
            <person name="Harris A."/>
            <person name="Allan A."/>
            <person name="Chen A."/>
            <person name="Janssen B."/>
            <person name="Plunkett B."/>
            <person name="Dwamena C."/>
            <person name="Voogd C."/>
            <person name="Leif D."/>
            <person name="Lafferty D."/>
            <person name="Souleyre E."/>
            <person name="Varkonyi-Gasic E."/>
            <person name="Gambi F."/>
            <person name="Hanley J."/>
            <person name="Yao J.-L."/>
            <person name="Cheung J."/>
            <person name="David K."/>
            <person name="Warren B."/>
            <person name="Marsh K."/>
            <person name="Snowden K."/>
            <person name="Lin-Wang K."/>
            <person name="Brian L."/>
            <person name="Martinez-Sanchez M."/>
            <person name="Wang M."/>
            <person name="Ileperuma N."/>
            <person name="Macnee N."/>
            <person name="Campin R."/>
            <person name="Mcatee P."/>
            <person name="Drummond R."/>
            <person name="Espley R."/>
            <person name="Ireland H."/>
            <person name="Wu R."/>
            <person name="Atkinson R."/>
            <person name="Karunairetnam S."/>
            <person name="Bulley S."/>
            <person name="Chunkath S."/>
            <person name="Hanley Z."/>
            <person name="Storey R."/>
            <person name="Thrimawithana A."/>
            <person name="Thomson S."/>
            <person name="David C."/>
            <person name="Testolin R."/>
        </authorList>
    </citation>
    <scope>NUCLEOTIDE SEQUENCE [LARGE SCALE GENOMIC DNA]</scope>
    <source>
        <strain evidence="3">cv. Red5</strain>
        <tissue evidence="2">Young leaf</tissue>
    </source>
</reference>
<name>A0A2R6QI59_ACTCC</name>